<evidence type="ECO:0000313" key="3">
    <source>
        <dbReference type="Proteomes" id="UP000245845"/>
    </source>
</evidence>
<protein>
    <submittedName>
        <fullName evidence="2">Uncharacterized protein</fullName>
    </submittedName>
</protein>
<dbReference type="RefSeq" id="WP_181368670.1">
    <property type="nucleotide sequence ID" value="NZ_BAAACK010000026.1"/>
</dbReference>
<dbReference type="EMBL" id="QGDL01000006">
    <property type="protein sequence ID" value="PWJ29433.1"/>
    <property type="molecule type" value="Genomic_DNA"/>
</dbReference>
<gene>
    <name evidence="2" type="ORF">A8806_106170</name>
</gene>
<dbReference type="AlphaFoldDB" id="A0A2Y9BE42"/>
<evidence type="ECO:0000256" key="1">
    <source>
        <dbReference type="SAM" id="MobiDB-lite"/>
    </source>
</evidence>
<feature type="compositionally biased region" description="Basic and acidic residues" evidence="1">
    <location>
        <begin position="41"/>
        <end position="51"/>
    </location>
</feature>
<comment type="caution">
    <text evidence="2">The sequence shown here is derived from an EMBL/GenBank/DDBJ whole genome shotgun (WGS) entry which is preliminary data.</text>
</comment>
<proteinExistence type="predicted"/>
<evidence type="ECO:0000313" key="2">
    <source>
        <dbReference type="EMBL" id="PWJ29433.1"/>
    </source>
</evidence>
<name>A0A2Y9BE42_9FIRM</name>
<feature type="region of interest" description="Disordered" evidence="1">
    <location>
        <begin position="32"/>
        <end position="51"/>
    </location>
</feature>
<sequence length="51" mass="5554">MLLLRHTTCQLATVGILYALFHDLDTVDTAPVPVIGTGNTDTDKRGKDENL</sequence>
<keyword evidence="3" id="KW-1185">Reference proteome</keyword>
<organism evidence="2 3">
    <name type="scientific">Faecalicatena orotica</name>
    <dbReference type="NCBI Taxonomy" id="1544"/>
    <lineage>
        <taxon>Bacteria</taxon>
        <taxon>Bacillati</taxon>
        <taxon>Bacillota</taxon>
        <taxon>Clostridia</taxon>
        <taxon>Lachnospirales</taxon>
        <taxon>Lachnospiraceae</taxon>
        <taxon>Faecalicatena</taxon>
    </lineage>
</organism>
<reference evidence="2 3" key="1">
    <citation type="submission" date="2018-05" db="EMBL/GenBank/DDBJ databases">
        <title>The Hungate 1000. A catalogue of reference genomes from the rumen microbiome.</title>
        <authorList>
            <person name="Kelly W."/>
        </authorList>
    </citation>
    <scope>NUCLEOTIDE SEQUENCE [LARGE SCALE GENOMIC DNA]</scope>
    <source>
        <strain evidence="2 3">NLAE-zl-C242</strain>
    </source>
</reference>
<dbReference type="Proteomes" id="UP000245845">
    <property type="component" value="Unassembled WGS sequence"/>
</dbReference>
<accession>A0A2Y9BE42</accession>